<keyword evidence="3" id="KW-1185">Reference proteome</keyword>
<dbReference type="PATRIC" id="fig|1122985.7.peg.2369"/>
<dbReference type="EMBL" id="JNGW01000097">
    <property type="protein sequence ID" value="KDR51677.1"/>
    <property type="molecule type" value="Genomic_DNA"/>
</dbReference>
<accession>A0A069QGA6</accession>
<keyword evidence="1" id="KW-0732">Signal</keyword>
<organism evidence="2 3">
    <name type="scientific">Hoylesella loescheii DSM 19665 = JCM 12249 = ATCC 15930</name>
    <dbReference type="NCBI Taxonomy" id="1122985"/>
    <lineage>
        <taxon>Bacteria</taxon>
        <taxon>Pseudomonadati</taxon>
        <taxon>Bacteroidota</taxon>
        <taxon>Bacteroidia</taxon>
        <taxon>Bacteroidales</taxon>
        <taxon>Prevotellaceae</taxon>
        <taxon>Hoylesella</taxon>
    </lineage>
</organism>
<feature type="signal peptide" evidence="1">
    <location>
        <begin position="1"/>
        <end position="19"/>
    </location>
</feature>
<evidence type="ECO:0000313" key="3">
    <source>
        <dbReference type="Proteomes" id="UP000027442"/>
    </source>
</evidence>
<feature type="chain" id="PRO_5001668495" description="Lipocalin-like domain-containing protein" evidence="1">
    <location>
        <begin position="20"/>
        <end position="193"/>
    </location>
</feature>
<comment type="caution">
    <text evidence="2">The sequence shown here is derived from an EMBL/GenBank/DDBJ whole genome shotgun (WGS) entry which is preliminary data.</text>
</comment>
<dbReference type="PROSITE" id="PS51257">
    <property type="entry name" value="PROKAR_LIPOPROTEIN"/>
    <property type="match status" value="1"/>
</dbReference>
<protein>
    <recommendedName>
        <fullName evidence="4">Lipocalin-like domain-containing protein</fullName>
    </recommendedName>
</protein>
<evidence type="ECO:0008006" key="4">
    <source>
        <dbReference type="Google" id="ProtNLM"/>
    </source>
</evidence>
<proteinExistence type="predicted"/>
<dbReference type="AlphaFoldDB" id="A0A069QGA6"/>
<dbReference type="Proteomes" id="UP000027442">
    <property type="component" value="Unassembled WGS sequence"/>
</dbReference>
<dbReference type="HOGENOM" id="CLU_097915_0_0_10"/>
<evidence type="ECO:0000313" key="2">
    <source>
        <dbReference type="EMBL" id="KDR51677.1"/>
    </source>
</evidence>
<evidence type="ECO:0000256" key="1">
    <source>
        <dbReference type="SAM" id="SignalP"/>
    </source>
</evidence>
<dbReference type="RefSeq" id="WP_025789933.1">
    <property type="nucleotide sequence ID" value="NZ_KB899211.1"/>
</dbReference>
<reference evidence="2 3" key="1">
    <citation type="submission" date="2013-08" db="EMBL/GenBank/DDBJ databases">
        <authorList>
            <person name="Weinstock G."/>
            <person name="Sodergren E."/>
            <person name="Wylie T."/>
            <person name="Fulton L."/>
            <person name="Fulton R."/>
            <person name="Fronick C."/>
            <person name="O'Laughlin M."/>
            <person name="Godfrey J."/>
            <person name="Miner T."/>
            <person name="Herter B."/>
            <person name="Appelbaum E."/>
            <person name="Cordes M."/>
            <person name="Lek S."/>
            <person name="Wollam A."/>
            <person name="Pepin K.H."/>
            <person name="Palsikar V.B."/>
            <person name="Mitreva M."/>
            <person name="Wilson R.K."/>
        </authorList>
    </citation>
    <scope>NUCLEOTIDE SEQUENCE [LARGE SCALE GENOMIC DNA]</scope>
    <source>
        <strain evidence="2 3">ATCC 15930</strain>
    </source>
</reference>
<sequence length="193" mass="20739">MRITSLRNLSALFIMFALAMSLTTACSKSDDNEGVSEAVVNSMAGTYKATIAPTMGNKKMAEGTHTIYIERVAGTQQVRMHYENFNAPFLDGNGKPSETARMPFDMTVDFTFVATPGENGAVALKSIKGYFKAAPHNGNSVDPKQLPGGIAIPNPNGFETDKATAEGTWKDNKLVLRILPNILPVVVNVEAAK</sequence>
<gene>
    <name evidence="2" type="ORF">HMPREF1991_02287</name>
</gene>
<name>A0A069QGA6_HOYLO</name>